<dbReference type="VEuPathDB" id="FungiDB:FUN_020954"/>
<reference evidence="2 3" key="1">
    <citation type="submission" date="2016-04" db="EMBL/GenBank/DDBJ databases">
        <title>Genome analyses suggest a sexual origin of heterokaryosis in a supposedly ancient asexual fungus.</title>
        <authorList>
            <person name="Ropars J."/>
            <person name="Sedzielewska K."/>
            <person name="Noel J."/>
            <person name="Charron P."/>
            <person name="Farinelli L."/>
            <person name="Marton T."/>
            <person name="Kruger M."/>
            <person name="Pelin A."/>
            <person name="Brachmann A."/>
            <person name="Corradi N."/>
        </authorList>
    </citation>
    <scope>NUCLEOTIDE SEQUENCE [LARGE SCALE GENOMIC DNA]</scope>
    <source>
        <strain evidence="2 3">C2</strain>
    </source>
</reference>
<evidence type="ECO:0000259" key="1">
    <source>
        <dbReference type="PROSITE" id="PS50011"/>
    </source>
</evidence>
<dbReference type="VEuPathDB" id="FungiDB:RhiirFUN_009015"/>
<dbReference type="SUPFAM" id="SSF56112">
    <property type="entry name" value="Protein kinase-like (PK-like)"/>
    <property type="match status" value="1"/>
</dbReference>
<sequence length="884" mass="104547">MLSPYLYLFRLQFQTSIWKDSSLNYDINTNKYESYPSRAIILKYLFNIRDVFNEFNKYFINGFDYNYLKIYGISQSPDIKDYIIIFNEEYFCNYHCKNCGKEYADIQYKWCKSCQMNYLKENSANWITENEKIENINMVFKWNTCEQFIKKIEENNLVTLHSVIWRNGSLNCGTNLSKYEIYKIRDVMIELCKNSRFSSNQFELICPIIEIYGISQNSDIKNYVIIFNDEYFSTYNCKNCYKVFADMQYKWCKQCQINYLKNNFTNWISENENVDNFIQKIQLNITHPTDVIFEWIPYNQFGDIKEIGKLGFATVYSAKCEDGPLTYNENTKKYERHLLNSEFALKVFQNIQLTDEFLYKVKTYLIEYSNDHKLYGISQNPNTANYILILYSGNEEVDNFIQKKQLEISNYNDIIIEWIPYHQFEKIKEIGKDDLSTVYLATWKDGPLNYEVDKRRISNKTVILKFLDNSQYEFLNKVKEITNKFDKFKIDVLNIYGISQDPNMKNYIIVFQNKRCVCVKYYLTYEWCKFCHIKKFTNLNGNKKIDDLIQKMQLKIHNPGTLVFEWIPYDKFINLKEIDKGGFSVIYSAIWEDGPLYYDFSKMEYIRDTCKKVALKCLNNSQNLTDNFFNEIEKYSTDNFSLCILKTYGISQVPDTNDYIMVFEYAENGNLNNWVNKNYKNFSWLRRLNILQNIIKGLKEIHQKGLVHRDFHTGNILLMTSNFGNDISFISDMGLCGEVGNMDETKANIYGIMPSVAPKVLRGRPSTHSADIYSFAMIMYFVAAGKQPFVDHAHDNVLALDICNGIRPEINEQEAPKCYIDLMNKCWDSKPQNRPNAIEIDKLISSFRDNFIAGKGEQFKELEISIENNQSSNLLKNYLMYMVL</sequence>
<name>A0A2N1MQ08_9GLOM</name>
<keyword evidence="2" id="KW-0808">Transferase</keyword>
<dbReference type="GO" id="GO:0005524">
    <property type="term" value="F:ATP binding"/>
    <property type="evidence" value="ECO:0007669"/>
    <property type="project" value="InterPro"/>
</dbReference>
<reference evidence="2 3" key="2">
    <citation type="submission" date="2017-10" db="EMBL/GenBank/DDBJ databases">
        <title>Extensive intraspecific genome diversity in a model arbuscular mycorrhizal fungus.</title>
        <authorList>
            <person name="Chen E.C.H."/>
            <person name="Morin E."/>
            <person name="Baudet D."/>
            <person name="Noel J."/>
            <person name="Ndikumana S."/>
            <person name="Charron P."/>
            <person name="St-Onge C."/>
            <person name="Giorgi J."/>
            <person name="Grigoriev I.V."/>
            <person name="Roux C."/>
            <person name="Martin F.M."/>
            <person name="Corradi N."/>
        </authorList>
    </citation>
    <scope>NUCLEOTIDE SEQUENCE [LARGE SCALE GENOMIC DNA]</scope>
    <source>
        <strain evidence="2 3">C2</strain>
    </source>
</reference>
<comment type="caution">
    <text evidence="2">The sequence shown here is derived from an EMBL/GenBank/DDBJ whole genome shotgun (WGS) entry which is preliminary data.</text>
</comment>
<gene>
    <name evidence="2" type="ORF">RhiirC2_788484</name>
</gene>
<keyword evidence="2" id="KW-0418">Kinase</keyword>
<dbReference type="EMBL" id="LLXL01001587">
    <property type="protein sequence ID" value="PKK63731.1"/>
    <property type="molecule type" value="Genomic_DNA"/>
</dbReference>
<dbReference type="AlphaFoldDB" id="A0A2N1MQ08"/>
<accession>A0A2N1MQ08</accession>
<dbReference type="Pfam" id="PF07714">
    <property type="entry name" value="PK_Tyr_Ser-Thr"/>
    <property type="match status" value="1"/>
</dbReference>
<dbReference type="InterPro" id="IPR051681">
    <property type="entry name" value="Ser/Thr_Kinases-Pseudokinases"/>
</dbReference>
<dbReference type="VEuPathDB" id="FungiDB:RhiirA1_468827"/>
<dbReference type="PANTHER" id="PTHR44329">
    <property type="entry name" value="SERINE/THREONINE-PROTEIN KINASE TNNI3K-RELATED"/>
    <property type="match status" value="1"/>
</dbReference>
<dbReference type="Proteomes" id="UP000233469">
    <property type="component" value="Unassembled WGS sequence"/>
</dbReference>
<protein>
    <submittedName>
        <fullName evidence="2">Kinase-like protein</fullName>
    </submittedName>
</protein>
<dbReference type="InterPro" id="IPR001245">
    <property type="entry name" value="Ser-Thr/Tyr_kinase_cat_dom"/>
</dbReference>
<proteinExistence type="predicted"/>
<feature type="domain" description="Protein kinase" evidence="1">
    <location>
        <begin position="572"/>
        <end position="852"/>
    </location>
</feature>
<organism evidence="2 3">
    <name type="scientific">Rhizophagus irregularis</name>
    <dbReference type="NCBI Taxonomy" id="588596"/>
    <lineage>
        <taxon>Eukaryota</taxon>
        <taxon>Fungi</taxon>
        <taxon>Fungi incertae sedis</taxon>
        <taxon>Mucoromycota</taxon>
        <taxon>Glomeromycotina</taxon>
        <taxon>Glomeromycetes</taxon>
        <taxon>Glomerales</taxon>
        <taxon>Glomeraceae</taxon>
        <taxon>Rhizophagus</taxon>
    </lineage>
</organism>
<dbReference type="PROSITE" id="PS50011">
    <property type="entry name" value="PROTEIN_KINASE_DOM"/>
    <property type="match status" value="1"/>
</dbReference>
<dbReference type="GO" id="GO:0004674">
    <property type="term" value="F:protein serine/threonine kinase activity"/>
    <property type="evidence" value="ECO:0007669"/>
    <property type="project" value="TreeGrafter"/>
</dbReference>
<evidence type="ECO:0000313" key="2">
    <source>
        <dbReference type="EMBL" id="PKK63731.1"/>
    </source>
</evidence>
<evidence type="ECO:0000313" key="3">
    <source>
        <dbReference type="Proteomes" id="UP000233469"/>
    </source>
</evidence>
<dbReference type="InterPro" id="IPR000719">
    <property type="entry name" value="Prot_kinase_dom"/>
</dbReference>
<dbReference type="Gene3D" id="1.10.510.10">
    <property type="entry name" value="Transferase(Phosphotransferase) domain 1"/>
    <property type="match status" value="1"/>
</dbReference>
<dbReference type="InterPro" id="IPR011009">
    <property type="entry name" value="Kinase-like_dom_sf"/>
</dbReference>